<dbReference type="EMBL" id="BAAAAF010000001">
    <property type="protein sequence ID" value="GAA0034352.1"/>
    <property type="molecule type" value="Genomic_DNA"/>
</dbReference>
<evidence type="ECO:0000313" key="3">
    <source>
        <dbReference type="EMBL" id="GAA0034352.1"/>
    </source>
</evidence>
<dbReference type="InterPro" id="IPR036182">
    <property type="entry name" value="PCuAC_sf"/>
</dbReference>
<reference evidence="3 4" key="1">
    <citation type="submission" date="2024-01" db="EMBL/GenBank/DDBJ databases">
        <title>Characterization of antibiotic resistant novel bacterial strains and their environmental applications.</title>
        <authorList>
            <person name="Manzoor S."/>
            <person name="Abbas S."/>
            <person name="Arshad M."/>
            <person name="Ahmed I."/>
        </authorList>
    </citation>
    <scope>NUCLEOTIDE SEQUENCE [LARGE SCALE GENOMIC DNA]</scope>
    <source>
        <strain evidence="3 4">NCCP-602</strain>
    </source>
</reference>
<feature type="chain" id="PRO_5045477070" evidence="2">
    <location>
        <begin position="31"/>
        <end position="205"/>
    </location>
</feature>
<keyword evidence="4" id="KW-1185">Reference proteome</keyword>
<dbReference type="RefSeq" id="WP_339391333.1">
    <property type="nucleotide sequence ID" value="NZ_BAAAAF010000001.1"/>
</dbReference>
<evidence type="ECO:0000256" key="2">
    <source>
        <dbReference type="SAM" id="SignalP"/>
    </source>
</evidence>
<feature type="signal peptide" evidence="2">
    <location>
        <begin position="1"/>
        <end position="30"/>
    </location>
</feature>
<dbReference type="InterPro" id="IPR007410">
    <property type="entry name" value="LpqE-like"/>
</dbReference>
<sequence>MRKNTILTTAMPIAAASVALVLGLSGCGQSSTQASGSETTSASSAETAAASLTLDDAWVKAADDNMTGIFGTLTNTTDKDINLVEAKYDGASMVQLHETVDDGTGTMKMQEKKGGFVIKAGQSYTLEPGGDHIMVMGLTRPIKPGEEIDVQLVTADDETIPVKAVAKDYSGAQETYAPGEADAGTDGEKKSGDSGMDGMDMSGDK</sequence>
<dbReference type="InterPro" id="IPR058248">
    <property type="entry name" value="Lxx211020-like"/>
</dbReference>
<evidence type="ECO:0000313" key="4">
    <source>
        <dbReference type="Proteomes" id="UP001498238"/>
    </source>
</evidence>
<organism evidence="3 4">
    <name type="scientific">Brevibacterium metallidurans</name>
    <dbReference type="NCBI Taxonomy" id="1482676"/>
    <lineage>
        <taxon>Bacteria</taxon>
        <taxon>Bacillati</taxon>
        <taxon>Actinomycetota</taxon>
        <taxon>Actinomycetes</taxon>
        <taxon>Micrococcales</taxon>
        <taxon>Brevibacteriaceae</taxon>
        <taxon>Brevibacterium</taxon>
    </lineage>
</organism>
<dbReference type="PANTHER" id="PTHR36302:SF1">
    <property type="entry name" value="COPPER CHAPERONE PCU(A)C"/>
    <property type="match status" value="1"/>
</dbReference>
<dbReference type="Pfam" id="PF04314">
    <property type="entry name" value="PCuAC"/>
    <property type="match status" value="1"/>
</dbReference>
<evidence type="ECO:0000256" key="1">
    <source>
        <dbReference type="SAM" id="MobiDB-lite"/>
    </source>
</evidence>
<gene>
    <name evidence="3" type="ORF">NCCP602_03130</name>
</gene>
<dbReference type="PROSITE" id="PS51257">
    <property type="entry name" value="PROKAR_LIPOPROTEIN"/>
    <property type="match status" value="1"/>
</dbReference>
<dbReference type="SUPFAM" id="SSF110087">
    <property type="entry name" value="DR1885-like metal-binding protein"/>
    <property type="match status" value="1"/>
</dbReference>
<comment type="caution">
    <text evidence="3">The sequence shown here is derived from an EMBL/GenBank/DDBJ whole genome shotgun (WGS) entry which is preliminary data.</text>
</comment>
<dbReference type="Proteomes" id="UP001498238">
    <property type="component" value="Unassembled WGS sequence"/>
</dbReference>
<accession>A0ABP3C3Y7</accession>
<feature type="region of interest" description="Disordered" evidence="1">
    <location>
        <begin position="169"/>
        <end position="205"/>
    </location>
</feature>
<name>A0ABP3C3Y7_9MICO</name>
<keyword evidence="2" id="KW-0732">Signal</keyword>
<feature type="compositionally biased region" description="Low complexity" evidence="1">
    <location>
        <begin position="193"/>
        <end position="205"/>
    </location>
</feature>
<proteinExistence type="predicted"/>
<dbReference type="PANTHER" id="PTHR36302">
    <property type="entry name" value="BLR7088 PROTEIN"/>
    <property type="match status" value="1"/>
</dbReference>
<dbReference type="Gene3D" id="2.60.40.1890">
    <property type="entry name" value="PCu(A)C copper chaperone"/>
    <property type="match status" value="1"/>
</dbReference>
<protein>
    <submittedName>
        <fullName evidence="3">Copper chaperone PCu(A)C</fullName>
    </submittedName>
</protein>